<evidence type="ECO:0000259" key="2">
    <source>
        <dbReference type="PROSITE" id="PS51841"/>
    </source>
</evidence>
<dbReference type="SUPFAM" id="SSF74853">
    <property type="entry name" value="Lamin A/C globular tail domain"/>
    <property type="match status" value="1"/>
</dbReference>
<dbReference type="InterPro" id="IPR004843">
    <property type="entry name" value="Calcineurin-like_PHP"/>
</dbReference>
<dbReference type="HOGENOM" id="CLU_001340_0_0_9"/>
<dbReference type="Proteomes" id="UP000007523">
    <property type="component" value="Chromosome"/>
</dbReference>
<organism evidence="3 4">
    <name type="scientific">Paenibacillus mucilaginosus 3016</name>
    <dbReference type="NCBI Taxonomy" id="1116391"/>
    <lineage>
        <taxon>Bacteria</taxon>
        <taxon>Bacillati</taxon>
        <taxon>Bacillota</taxon>
        <taxon>Bacilli</taxon>
        <taxon>Bacillales</taxon>
        <taxon>Paenibacillaceae</taxon>
        <taxon>Paenibacillus</taxon>
    </lineage>
</organism>
<dbReference type="InterPro" id="IPR051918">
    <property type="entry name" value="STPP_CPPED1"/>
</dbReference>
<dbReference type="RefSeq" id="WP_014372058.1">
    <property type="nucleotide sequence ID" value="NC_016935.1"/>
</dbReference>
<evidence type="ECO:0000256" key="1">
    <source>
        <dbReference type="SAM" id="SignalP"/>
    </source>
</evidence>
<accession>H6NBC6</accession>
<protein>
    <recommendedName>
        <fullName evidence="2">LTD domain-containing protein</fullName>
    </recommendedName>
</protein>
<reference evidence="3 4" key="1">
    <citation type="journal article" date="2012" name="J. Bacteriol.">
        <title>Complete Genome Sequence of Paenibacillus mucilaginosus 3016, a Bacterium Functional as Microbial Fertilizer.</title>
        <authorList>
            <person name="Ma M."/>
            <person name="Wang Z."/>
            <person name="Li L."/>
            <person name="Jiang X."/>
            <person name="Guan D."/>
            <person name="Cao F."/>
            <person name="Chen H."/>
            <person name="Wang X."/>
            <person name="Shen D."/>
            <person name="Du B."/>
            <person name="Li J."/>
        </authorList>
    </citation>
    <scope>NUCLEOTIDE SEQUENCE [LARGE SCALE GENOMIC DNA]</scope>
    <source>
        <strain evidence="3 4">3016</strain>
    </source>
</reference>
<dbReference type="InterPro" id="IPR001322">
    <property type="entry name" value="Lamin_tail_dom"/>
</dbReference>
<name>H6NBC6_9BACL</name>
<dbReference type="Pfam" id="PF17957">
    <property type="entry name" value="Big_7"/>
    <property type="match status" value="1"/>
</dbReference>
<dbReference type="SUPFAM" id="SSF56300">
    <property type="entry name" value="Metallo-dependent phosphatases"/>
    <property type="match status" value="1"/>
</dbReference>
<keyword evidence="1" id="KW-0732">Signal</keyword>
<proteinExistence type="predicted"/>
<evidence type="ECO:0000313" key="3">
    <source>
        <dbReference type="EMBL" id="AFC32872.1"/>
    </source>
</evidence>
<dbReference type="Pfam" id="PF00149">
    <property type="entry name" value="Metallophos"/>
    <property type="match status" value="1"/>
</dbReference>
<dbReference type="PROSITE" id="PS51841">
    <property type="entry name" value="LTD"/>
    <property type="match status" value="1"/>
</dbReference>
<gene>
    <name evidence="3" type="ORF">PM3016_6236</name>
</gene>
<dbReference type="AlphaFoldDB" id="H6NBC6"/>
<dbReference type="STRING" id="1116391.PM3016_6236"/>
<feature type="chain" id="PRO_5038703602" description="LTD domain-containing protein" evidence="1">
    <location>
        <begin position="28"/>
        <end position="1190"/>
    </location>
</feature>
<feature type="domain" description="LTD" evidence="2">
    <location>
        <begin position="57"/>
        <end position="268"/>
    </location>
</feature>
<dbReference type="InterPro" id="IPR013783">
    <property type="entry name" value="Ig-like_fold"/>
</dbReference>
<dbReference type="EMBL" id="CP003235">
    <property type="protein sequence ID" value="AFC32872.1"/>
    <property type="molecule type" value="Genomic_DNA"/>
</dbReference>
<feature type="signal peptide" evidence="1">
    <location>
        <begin position="1"/>
        <end position="27"/>
    </location>
</feature>
<keyword evidence="4" id="KW-1185">Reference proteome</keyword>
<dbReference type="GO" id="GO:0016787">
    <property type="term" value="F:hydrolase activity"/>
    <property type="evidence" value="ECO:0007669"/>
    <property type="project" value="InterPro"/>
</dbReference>
<dbReference type="InterPro" id="IPR036415">
    <property type="entry name" value="Lamin_tail_dom_sf"/>
</dbReference>
<dbReference type="PANTHER" id="PTHR43143">
    <property type="entry name" value="METALLOPHOSPHOESTERASE, CALCINEURIN SUPERFAMILY"/>
    <property type="match status" value="1"/>
</dbReference>
<dbReference type="Gene3D" id="2.60.40.10">
    <property type="entry name" value="Immunoglobulins"/>
    <property type="match status" value="1"/>
</dbReference>
<dbReference type="Pfam" id="PF00932">
    <property type="entry name" value="LTD"/>
    <property type="match status" value="1"/>
</dbReference>
<sequence>MRSNKKWWRTVSASIALSVGLSGPVSYSSVPSSGMDLNQETNVQASSVLTSVYGTQSPAAAQVTQSVYGTVSPIELMVTELVPDNSSTDAYEYIELYNPTDRALPARDLQIRYTYANGTYQVWNLDGDQVIPPGGTAVVWVRTGASEGKTLTDFNRHFGSNVTSQQLLEVHSGGMANTGMRAVVISTDTGTQISRANYNHPNQDISAGKSNIYTLPADGSTVLIKLASGQKPTPGTIRTDQAPTGTVVLPKDSAQPAVVHTPPYTSTPPVDLTLTAQVTDDQSVKRVTLYYKTDAQEVYQQEDLTLNEAGMFSKTISKYDIMSGSKLQYYYEVSDGIHKVKAPSEPAASYQIHLQHQPIPLLNVADGQYLRETVALQGYQPMADGSVLRVSIDGQPIESKRVMPGEAYLVLEADGLQPALGFKNGILIGDTIIHLFEGIHDYSQFETVAVPVSPELLSSGANTLSVWAGDRISPTSNEGNNDNFSIRNVRLILWDGTILRDPAYDSKTSYGVNDDIQHRDFHFMIPEQKLSAITYAWDTKKAVDGKHRVSLEREGTTIAAADVIVDNTKPVIAAITPDAGSQVKGFIPLTAQVSDTISGVSKVEAKLDGNPVDFPGTVAAASLTPGSHRLEVTATDRAGNETSAASVFESLQEHPNAPMNPKPNDGDEKVGPNPMLMANVQDPYGDALKVSFYEGYKYDYANRGQAKAYSHAVDREPPLLQVPQGEKAFDEGEYSKISISDDQYVTTDVNGDFPYHRFELKVDQDLTGVSELEVRWEGHSLEGRRVTMYAWNHKLGKWTEVDSGIGTQDFVLKGKVSVADTVREGTVQVLVQDQIPSPDEYDFSFAWISDTQYYSKSYPHIYTNMTQWLVDQQAKQKIQYTIHTGDIVDGMDEYQYINADRSMKILDDAGMPYGVLAGNHDVHYAAADYSMYGKYFGRHRFENRSYYGGELDNNRDHYDLISSGGNDFVILYFGWVIDQQSIDWANQVLKKYSDRNAIVALHEYINPEGNYSGQGKEIYEKVVVPNDNVFMVLSGHIIGVSHNVKTIGDRQVLEMLADYQGLEQGGLGYLRLLKFDTEHGLLHVNTFSSYLNDYNYYEDSKEEFTIPIKLKPVAKQVATDYIQLNVLTTKLIGQESNVVSGTTAKAKWTGLTPGRTYGWYVSVEDAYLGKTLSDVWTFQVNDGKNGNSGK</sequence>
<dbReference type="KEGG" id="pmq:PM3016_6236"/>
<dbReference type="PANTHER" id="PTHR43143:SF5">
    <property type="entry name" value="SECRETED PROTEIN"/>
    <property type="match status" value="1"/>
</dbReference>
<dbReference type="Gene3D" id="3.60.21.10">
    <property type="match status" value="1"/>
</dbReference>
<evidence type="ECO:0000313" key="4">
    <source>
        <dbReference type="Proteomes" id="UP000007523"/>
    </source>
</evidence>
<dbReference type="InterPro" id="IPR029052">
    <property type="entry name" value="Metallo-depent_PP-like"/>
</dbReference>